<evidence type="ECO:0000259" key="21">
    <source>
        <dbReference type="PROSITE" id="PS50894"/>
    </source>
</evidence>
<keyword evidence="23" id="KW-1185">Reference proteome</keyword>
<evidence type="ECO:0000256" key="7">
    <source>
        <dbReference type="ARBA" id="ARBA00022692"/>
    </source>
</evidence>
<dbReference type="InterPro" id="IPR004358">
    <property type="entry name" value="Sig_transdc_His_kin-like_C"/>
</dbReference>
<dbReference type="CDD" id="cd06225">
    <property type="entry name" value="HAMP"/>
    <property type="match status" value="1"/>
</dbReference>
<evidence type="ECO:0000256" key="13">
    <source>
        <dbReference type="ARBA" id="ARBA00023136"/>
    </source>
</evidence>
<feature type="modified residue" description="Phosphohistidine" evidence="14">
    <location>
        <position position="752"/>
    </location>
</feature>
<dbReference type="InterPro" id="IPR036890">
    <property type="entry name" value="HATPase_C_sf"/>
</dbReference>
<evidence type="ECO:0000256" key="5">
    <source>
        <dbReference type="ARBA" id="ARBA00022553"/>
    </source>
</evidence>
<dbReference type="Gene3D" id="3.40.50.2300">
    <property type="match status" value="1"/>
</dbReference>
<dbReference type="InterPro" id="IPR003661">
    <property type="entry name" value="HisK_dim/P_dom"/>
</dbReference>
<evidence type="ECO:0000256" key="9">
    <source>
        <dbReference type="ARBA" id="ARBA00022777"/>
    </source>
</evidence>
<dbReference type="InterPro" id="IPR003660">
    <property type="entry name" value="HAMP_dom"/>
</dbReference>
<dbReference type="Gene3D" id="3.30.565.10">
    <property type="entry name" value="Histidine kinase-like ATPase, C-terminal domain"/>
    <property type="match status" value="1"/>
</dbReference>
<dbReference type="SMART" id="SM00304">
    <property type="entry name" value="HAMP"/>
    <property type="match status" value="1"/>
</dbReference>
<dbReference type="GO" id="GO:0000155">
    <property type="term" value="F:phosphorelay sensor kinase activity"/>
    <property type="evidence" value="ECO:0007669"/>
    <property type="project" value="InterPro"/>
</dbReference>
<dbReference type="PANTHER" id="PTHR45339:SF5">
    <property type="entry name" value="HISTIDINE KINASE"/>
    <property type="match status" value="1"/>
</dbReference>
<evidence type="ECO:0000256" key="12">
    <source>
        <dbReference type="ARBA" id="ARBA00023012"/>
    </source>
</evidence>
<feature type="transmembrane region" description="Helical" evidence="17">
    <location>
        <begin position="16"/>
        <end position="37"/>
    </location>
</feature>
<comment type="caution">
    <text evidence="22">The sequence shown here is derived from an EMBL/GenBank/DDBJ whole genome shotgun (WGS) entry which is preliminary data.</text>
</comment>
<evidence type="ECO:0000256" key="3">
    <source>
        <dbReference type="ARBA" id="ARBA00012438"/>
    </source>
</evidence>
<dbReference type="SMART" id="SM00387">
    <property type="entry name" value="HATPase_c"/>
    <property type="match status" value="1"/>
</dbReference>
<dbReference type="Gene3D" id="1.10.287.130">
    <property type="match status" value="1"/>
</dbReference>
<dbReference type="CDD" id="cd16922">
    <property type="entry name" value="HATPase_EvgS-ArcB-TorS-like"/>
    <property type="match status" value="1"/>
</dbReference>
<reference evidence="23" key="1">
    <citation type="journal article" date="2020" name="Microbiol. Resour. Announc.">
        <title>Draft Genome Sequences of Thiorhodococcus mannitoliphagus and Thiorhodococcus minor, Purple Sulfur Photosynthetic Bacteria in the Gammaproteobacterial Family Chromatiaceae.</title>
        <authorList>
            <person name="Aviles F.A."/>
            <person name="Meyer T.E."/>
            <person name="Kyndt J.A."/>
        </authorList>
    </citation>
    <scope>NUCLEOTIDE SEQUENCE [LARGE SCALE GENOMIC DNA]</scope>
    <source>
        <strain evidence="23">DSM 18266</strain>
    </source>
</reference>
<feature type="domain" description="HPt" evidence="21">
    <location>
        <begin position="713"/>
        <end position="810"/>
    </location>
</feature>
<evidence type="ECO:0000256" key="6">
    <source>
        <dbReference type="ARBA" id="ARBA00022679"/>
    </source>
</evidence>
<dbReference type="CDD" id="cd00088">
    <property type="entry name" value="HPT"/>
    <property type="match status" value="1"/>
</dbReference>
<dbReference type="SUPFAM" id="SSF52172">
    <property type="entry name" value="CheY-like"/>
    <property type="match status" value="1"/>
</dbReference>
<dbReference type="PROSITE" id="PS50110">
    <property type="entry name" value="RESPONSE_REGULATORY"/>
    <property type="match status" value="1"/>
</dbReference>
<evidence type="ECO:0000256" key="14">
    <source>
        <dbReference type="PROSITE-ProRule" id="PRU00110"/>
    </source>
</evidence>
<feature type="domain" description="Histidine kinase" evidence="18">
    <location>
        <begin position="285"/>
        <end position="506"/>
    </location>
</feature>
<feature type="domain" description="Response regulatory" evidence="19">
    <location>
        <begin position="544"/>
        <end position="664"/>
    </location>
</feature>
<accession>A0A6P1DUF2</accession>
<dbReference type="InterPro" id="IPR008207">
    <property type="entry name" value="Sig_transdc_His_kin_Hpt_dom"/>
</dbReference>
<keyword evidence="12" id="KW-0902">Two-component regulatory system</keyword>
<feature type="transmembrane region" description="Helical" evidence="17">
    <location>
        <begin position="162"/>
        <end position="183"/>
    </location>
</feature>
<evidence type="ECO:0000256" key="10">
    <source>
        <dbReference type="ARBA" id="ARBA00022840"/>
    </source>
</evidence>
<evidence type="ECO:0000259" key="18">
    <source>
        <dbReference type="PROSITE" id="PS50109"/>
    </source>
</evidence>
<dbReference type="Pfam" id="PF02518">
    <property type="entry name" value="HATPase_c"/>
    <property type="match status" value="1"/>
</dbReference>
<dbReference type="Pfam" id="PF00672">
    <property type="entry name" value="HAMP"/>
    <property type="match status" value="1"/>
</dbReference>
<dbReference type="Pfam" id="PF17152">
    <property type="entry name" value="CHASE8"/>
    <property type="match status" value="1"/>
</dbReference>
<keyword evidence="16" id="KW-0175">Coiled coil</keyword>
<dbReference type="PROSITE" id="PS50109">
    <property type="entry name" value="HIS_KIN"/>
    <property type="match status" value="1"/>
</dbReference>
<keyword evidence="11 17" id="KW-1133">Transmembrane helix</keyword>
<keyword evidence="8" id="KW-0547">Nucleotide-binding</keyword>
<dbReference type="FunFam" id="3.30.565.10:FF:000010">
    <property type="entry name" value="Sensor histidine kinase RcsC"/>
    <property type="match status" value="1"/>
</dbReference>
<dbReference type="InterPro" id="IPR036097">
    <property type="entry name" value="HisK_dim/P_sf"/>
</dbReference>
<evidence type="ECO:0000256" key="16">
    <source>
        <dbReference type="SAM" id="Coils"/>
    </source>
</evidence>
<evidence type="ECO:0000256" key="2">
    <source>
        <dbReference type="ARBA" id="ARBA00004651"/>
    </source>
</evidence>
<dbReference type="SMART" id="SM00448">
    <property type="entry name" value="REC"/>
    <property type="match status" value="1"/>
</dbReference>
<evidence type="ECO:0000313" key="23">
    <source>
        <dbReference type="Proteomes" id="UP000471640"/>
    </source>
</evidence>
<dbReference type="Gene3D" id="6.10.340.10">
    <property type="match status" value="1"/>
</dbReference>
<evidence type="ECO:0000256" key="4">
    <source>
        <dbReference type="ARBA" id="ARBA00022475"/>
    </source>
</evidence>
<evidence type="ECO:0000259" key="20">
    <source>
        <dbReference type="PROSITE" id="PS50885"/>
    </source>
</evidence>
<dbReference type="PROSITE" id="PS50885">
    <property type="entry name" value="HAMP"/>
    <property type="match status" value="1"/>
</dbReference>
<dbReference type="GO" id="GO:0005886">
    <property type="term" value="C:plasma membrane"/>
    <property type="evidence" value="ECO:0007669"/>
    <property type="project" value="UniProtKB-SubCell"/>
</dbReference>
<keyword evidence="5 15" id="KW-0597">Phosphoprotein</keyword>
<evidence type="ECO:0000256" key="1">
    <source>
        <dbReference type="ARBA" id="ARBA00000085"/>
    </source>
</evidence>
<dbReference type="SUPFAM" id="SSF47384">
    <property type="entry name" value="Homodimeric domain of signal transducing histidine kinase"/>
    <property type="match status" value="1"/>
</dbReference>
<dbReference type="SUPFAM" id="SSF158472">
    <property type="entry name" value="HAMP domain-like"/>
    <property type="match status" value="1"/>
</dbReference>
<dbReference type="InterPro" id="IPR036641">
    <property type="entry name" value="HPT_dom_sf"/>
</dbReference>
<dbReference type="CDD" id="cd17546">
    <property type="entry name" value="REC_hyHK_CKI1_RcsC-like"/>
    <property type="match status" value="1"/>
</dbReference>
<gene>
    <name evidence="22" type="ORF">G3480_10900</name>
</gene>
<dbReference type="InterPro" id="IPR001789">
    <property type="entry name" value="Sig_transdc_resp-reg_receiver"/>
</dbReference>
<keyword evidence="6" id="KW-0808">Transferase</keyword>
<keyword evidence="10" id="KW-0067">ATP-binding</keyword>
<dbReference type="PANTHER" id="PTHR45339">
    <property type="entry name" value="HYBRID SIGNAL TRANSDUCTION HISTIDINE KINASE J"/>
    <property type="match status" value="1"/>
</dbReference>
<dbReference type="SUPFAM" id="SSF55874">
    <property type="entry name" value="ATPase domain of HSP90 chaperone/DNA topoisomerase II/histidine kinase"/>
    <property type="match status" value="1"/>
</dbReference>
<dbReference type="InterPro" id="IPR003594">
    <property type="entry name" value="HATPase_dom"/>
</dbReference>
<feature type="domain" description="HAMP" evidence="20">
    <location>
        <begin position="185"/>
        <end position="238"/>
    </location>
</feature>
<name>A0A6P1DUF2_9GAMM</name>
<dbReference type="PRINTS" id="PR00344">
    <property type="entry name" value="BCTRLSENSOR"/>
</dbReference>
<protein>
    <recommendedName>
        <fullName evidence="3">histidine kinase</fullName>
        <ecNumber evidence="3">2.7.13.3</ecNumber>
    </recommendedName>
</protein>
<dbReference type="EC" id="2.7.13.3" evidence="3"/>
<evidence type="ECO:0000313" key="22">
    <source>
        <dbReference type="EMBL" id="NEX20813.1"/>
    </source>
</evidence>
<evidence type="ECO:0000256" key="8">
    <source>
        <dbReference type="ARBA" id="ARBA00022741"/>
    </source>
</evidence>
<feature type="coiled-coil region" evidence="16">
    <location>
        <begin position="244"/>
        <end position="275"/>
    </location>
</feature>
<dbReference type="FunFam" id="1.10.287.130:FF:000003">
    <property type="entry name" value="Histidine kinase"/>
    <property type="match status" value="1"/>
</dbReference>
<dbReference type="PROSITE" id="PS50894">
    <property type="entry name" value="HPT"/>
    <property type="match status" value="1"/>
</dbReference>
<evidence type="ECO:0000259" key="19">
    <source>
        <dbReference type="PROSITE" id="PS50110"/>
    </source>
</evidence>
<dbReference type="SMART" id="SM00073">
    <property type="entry name" value="HPT"/>
    <property type="match status" value="1"/>
</dbReference>
<keyword evidence="7 17" id="KW-0812">Transmembrane</keyword>
<dbReference type="AlphaFoldDB" id="A0A6P1DUF2"/>
<comment type="subcellular location">
    <subcellularLocation>
        <location evidence="2">Cell membrane</location>
        <topology evidence="2">Multi-pass membrane protein</topology>
    </subcellularLocation>
</comment>
<keyword evidence="13 17" id="KW-0472">Membrane</keyword>
<dbReference type="Pfam" id="PF01627">
    <property type="entry name" value="Hpt"/>
    <property type="match status" value="1"/>
</dbReference>
<feature type="modified residue" description="4-aspartylphosphate" evidence="15">
    <location>
        <position position="593"/>
    </location>
</feature>
<dbReference type="SMART" id="SM00388">
    <property type="entry name" value="HisKA"/>
    <property type="match status" value="1"/>
</dbReference>
<organism evidence="22 23">
    <name type="scientific">Thiorhodococcus mannitoliphagus</name>
    <dbReference type="NCBI Taxonomy" id="329406"/>
    <lineage>
        <taxon>Bacteria</taxon>
        <taxon>Pseudomonadati</taxon>
        <taxon>Pseudomonadota</taxon>
        <taxon>Gammaproteobacteria</taxon>
        <taxon>Chromatiales</taxon>
        <taxon>Chromatiaceae</taxon>
        <taxon>Thiorhodococcus</taxon>
    </lineage>
</organism>
<dbReference type="SUPFAM" id="SSF47226">
    <property type="entry name" value="Histidine-containing phosphotransfer domain, HPT domain"/>
    <property type="match status" value="1"/>
</dbReference>
<dbReference type="EMBL" id="JAAIJR010000037">
    <property type="protein sequence ID" value="NEX20813.1"/>
    <property type="molecule type" value="Genomic_DNA"/>
</dbReference>
<dbReference type="Pfam" id="PF00072">
    <property type="entry name" value="Response_reg"/>
    <property type="match status" value="1"/>
</dbReference>
<dbReference type="Pfam" id="PF00512">
    <property type="entry name" value="HisKA"/>
    <property type="match status" value="1"/>
</dbReference>
<reference evidence="22 23" key="2">
    <citation type="submission" date="2020-02" db="EMBL/GenBank/DDBJ databases">
        <title>Genome sequences of Thiorhodococcus mannitoliphagus and Thiorhodococcus minor, purple sulfur photosynthetic bacteria in the gammaproteobacterial family, Chromatiaceae.</title>
        <authorList>
            <person name="Aviles F.A."/>
            <person name="Meyer T.E."/>
            <person name="Kyndt J.A."/>
        </authorList>
    </citation>
    <scope>NUCLEOTIDE SEQUENCE [LARGE SCALE GENOMIC DNA]</scope>
    <source>
        <strain evidence="22 23">DSM 18266</strain>
    </source>
</reference>
<evidence type="ECO:0000256" key="11">
    <source>
        <dbReference type="ARBA" id="ARBA00022989"/>
    </source>
</evidence>
<dbReference type="InterPro" id="IPR033417">
    <property type="entry name" value="CHASE8"/>
</dbReference>
<keyword evidence="4" id="KW-1003">Cell membrane</keyword>
<dbReference type="Gene3D" id="1.20.120.160">
    <property type="entry name" value="HPT domain"/>
    <property type="match status" value="1"/>
</dbReference>
<evidence type="ECO:0000256" key="17">
    <source>
        <dbReference type="SAM" id="Phobius"/>
    </source>
</evidence>
<dbReference type="CDD" id="cd00082">
    <property type="entry name" value="HisKA"/>
    <property type="match status" value="1"/>
</dbReference>
<proteinExistence type="predicted"/>
<dbReference type="InterPro" id="IPR005467">
    <property type="entry name" value="His_kinase_dom"/>
</dbReference>
<keyword evidence="9" id="KW-0418">Kinase</keyword>
<evidence type="ECO:0000256" key="15">
    <source>
        <dbReference type="PROSITE-ProRule" id="PRU00169"/>
    </source>
</evidence>
<dbReference type="Proteomes" id="UP000471640">
    <property type="component" value="Unassembled WGS sequence"/>
</dbReference>
<dbReference type="GO" id="GO:0005524">
    <property type="term" value="F:ATP binding"/>
    <property type="evidence" value="ECO:0007669"/>
    <property type="project" value="UniProtKB-KW"/>
</dbReference>
<dbReference type="InterPro" id="IPR011006">
    <property type="entry name" value="CheY-like_superfamily"/>
</dbReference>
<sequence length="810" mass="88223">MKLTYWLGRLSIRYKLMLLMLAVATIVLGLSSVVHMLNERQNLQRTALSELQALADMLAYNVAAALTFDDVEAAHRTLAALEGRPQLVGAYVYDKDGALFLTYPDDAPRLEPSSHAHVTHNVTVQGEQMQVIRNIEVDGEIIGHVHLVEGLGQVRAALNRSVWISLAIFAVAVVTAMILAQWLQRLISRPILSLTAAMDRVSREKHYAIRVSDRRDDELGELIRGFNEMLDQIQQRDIVLEGYNDDLERQVADRTRELEQTVAALGEARDRAEAASRAKSDFLATMSHEIRTPMNGVLGMAELLVKTGLDERQRRFAGTIQRSGDALLAIINDILDFSKIEAGKLSLDREDFDPRELIEDTKQMFIESASAKGLLLSTQLACDLPARVSGDAARMRQILINLVGNAVKFTEEGEITLRMGCSRISADAIQLNVEVEDSGPGIDPRLHEGIFEPFAQGDGSTTRKYGGTGLGLAICRQLARLMAGDIRVDSTPGEGSRFTLEARLATVSAQEAETAGEARAPTPGLDAVRADELGSTSAAPLRGHILLVEDNPVNQEMASLMLEDLGLSVAIAGDGQEAVDAFLAAEYDLILMDCHMPVMDGFTAAREIRRHESEHDRASPLPIIALTANVEKGVQRLCAEAGMDGYLSKPFKQRQLFERIAPYLRIAPGLAKGDQGVDAELDAENPPGAEPNDRALLDPSVIAAIRCLGRPGRPDPLKKVISLYLESAPALMDQLRRGVADQEGDTVRRAAHTLKSSSANLGAIALSRTCQILEHQGREGRLGESRAMLIQAEDQLAAVAAALERLAQAP</sequence>
<comment type="catalytic activity">
    <reaction evidence="1">
        <text>ATP + protein L-histidine = ADP + protein N-phospho-L-histidine.</text>
        <dbReference type="EC" id="2.7.13.3"/>
    </reaction>
</comment>
<dbReference type="RefSeq" id="WP_164653921.1">
    <property type="nucleotide sequence ID" value="NZ_JAAIJR010000037.1"/>
</dbReference>